<proteinExistence type="predicted"/>
<feature type="signal peptide" evidence="1">
    <location>
        <begin position="1"/>
        <end position="36"/>
    </location>
</feature>
<name>A0A1Y2MW76_PSEAH</name>
<dbReference type="EMBL" id="MIGB01000017">
    <property type="protein sequence ID" value="OSY39440.1"/>
    <property type="molecule type" value="Genomic_DNA"/>
</dbReference>
<dbReference type="STRING" id="2074.BG845_03385"/>
<gene>
    <name evidence="2" type="ORF">BG845_03385</name>
</gene>
<dbReference type="RefSeq" id="WP_085913606.1">
    <property type="nucleotide sequence ID" value="NZ_AP018920.1"/>
</dbReference>
<protein>
    <submittedName>
        <fullName evidence="2">Uncharacterized protein</fullName>
    </submittedName>
</protein>
<reference evidence="2 3" key="1">
    <citation type="submission" date="2016-09" db="EMBL/GenBank/DDBJ databases">
        <title>Pseudonocardia autotrophica DSM535, a candidate organism with high potential of specific P450 cytochromes.</title>
        <authorList>
            <person name="Grumaz C."/>
            <person name="Vainshtein Y."/>
            <person name="Kirstahler P."/>
            <person name="Sohn K."/>
        </authorList>
    </citation>
    <scope>NUCLEOTIDE SEQUENCE [LARGE SCALE GENOMIC DNA]</scope>
    <source>
        <strain evidence="2 3">DSM 535</strain>
    </source>
</reference>
<dbReference type="InterPro" id="IPR006311">
    <property type="entry name" value="TAT_signal"/>
</dbReference>
<evidence type="ECO:0000256" key="1">
    <source>
        <dbReference type="SAM" id="SignalP"/>
    </source>
</evidence>
<dbReference type="PROSITE" id="PS51318">
    <property type="entry name" value="TAT"/>
    <property type="match status" value="1"/>
</dbReference>
<sequence length="70" mass="6874">MANAPQPARRRRALTLVGAVIAAPLATLAFTGSAQAAELTPVAEYLDAAVADTSAQVGAALDALGLAAAE</sequence>
<comment type="caution">
    <text evidence="2">The sequence shown here is derived from an EMBL/GenBank/DDBJ whole genome shotgun (WGS) entry which is preliminary data.</text>
</comment>
<dbReference type="OrthoDB" id="3579544at2"/>
<accession>A0A1Y2MW76</accession>
<keyword evidence="3" id="KW-1185">Reference proteome</keyword>
<evidence type="ECO:0000313" key="2">
    <source>
        <dbReference type="EMBL" id="OSY39440.1"/>
    </source>
</evidence>
<organism evidence="2 3">
    <name type="scientific">Pseudonocardia autotrophica</name>
    <name type="common">Amycolata autotrophica</name>
    <name type="synonym">Nocardia autotrophica</name>
    <dbReference type="NCBI Taxonomy" id="2074"/>
    <lineage>
        <taxon>Bacteria</taxon>
        <taxon>Bacillati</taxon>
        <taxon>Actinomycetota</taxon>
        <taxon>Actinomycetes</taxon>
        <taxon>Pseudonocardiales</taxon>
        <taxon>Pseudonocardiaceae</taxon>
        <taxon>Pseudonocardia</taxon>
    </lineage>
</organism>
<dbReference type="Proteomes" id="UP000194360">
    <property type="component" value="Unassembled WGS sequence"/>
</dbReference>
<feature type="chain" id="PRO_5012937677" evidence="1">
    <location>
        <begin position="37"/>
        <end position="70"/>
    </location>
</feature>
<keyword evidence="1" id="KW-0732">Signal</keyword>
<evidence type="ECO:0000313" key="3">
    <source>
        <dbReference type="Proteomes" id="UP000194360"/>
    </source>
</evidence>
<dbReference type="AlphaFoldDB" id="A0A1Y2MW76"/>